<keyword evidence="7" id="KW-0406">Ion transport</keyword>
<keyword evidence="5" id="KW-0812">Transmembrane</keyword>
<dbReference type="InterPro" id="IPR023614">
    <property type="entry name" value="Porin_dom_sf"/>
</dbReference>
<dbReference type="InterPro" id="IPR050298">
    <property type="entry name" value="Gram-neg_bact_OMP"/>
</dbReference>
<keyword evidence="6 11" id="KW-0732">Signal</keyword>
<feature type="domain" description="Porin" evidence="12">
    <location>
        <begin position="20"/>
        <end position="357"/>
    </location>
</feature>
<evidence type="ECO:0000256" key="3">
    <source>
        <dbReference type="ARBA" id="ARBA00022448"/>
    </source>
</evidence>
<evidence type="ECO:0000256" key="11">
    <source>
        <dbReference type="SAM" id="SignalP"/>
    </source>
</evidence>
<dbReference type="STRING" id="1804984.AYM40_04810"/>
<protein>
    <submittedName>
        <fullName evidence="13">Porin</fullName>
    </submittedName>
</protein>
<keyword evidence="3" id="KW-0813">Transport</keyword>
<proteinExistence type="predicted"/>
<keyword evidence="8" id="KW-0626">Porin</keyword>
<keyword evidence="14" id="KW-1185">Reference proteome</keyword>
<dbReference type="PANTHER" id="PTHR34501:SF9">
    <property type="entry name" value="MAJOR OUTER MEMBRANE PROTEIN P.IA"/>
    <property type="match status" value="1"/>
</dbReference>
<evidence type="ECO:0000256" key="1">
    <source>
        <dbReference type="ARBA" id="ARBA00004571"/>
    </source>
</evidence>
<dbReference type="AlphaFoldDB" id="A0A160FHV1"/>
<dbReference type="EMBL" id="CP014578">
    <property type="protein sequence ID" value="ANB71769.1"/>
    <property type="molecule type" value="Genomic_DNA"/>
</dbReference>
<dbReference type="GO" id="GO:0006811">
    <property type="term" value="P:monoatomic ion transport"/>
    <property type="evidence" value="ECO:0007669"/>
    <property type="project" value="UniProtKB-KW"/>
</dbReference>
<evidence type="ECO:0000313" key="14">
    <source>
        <dbReference type="Proteomes" id="UP000076852"/>
    </source>
</evidence>
<evidence type="ECO:0000256" key="10">
    <source>
        <dbReference type="ARBA" id="ARBA00023237"/>
    </source>
</evidence>
<evidence type="ECO:0000259" key="12">
    <source>
        <dbReference type="Pfam" id="PF13609"/>
    </source>
</evidence>
<reference evidence="13 14" key="1">
    <citation type="journal article" date="2016" name="Gene">
        <title>PacBio SMRT assembly of a complex multi-replicon genome reveals chlorocatechol degradative operon in a region of genome plasticity.</title>
        <authorList>
            <person name="Ricker N."/>
            <person name="Shen S.Y."/>
            <person name="Goordial J."/>
            <person name="Jin S."/>
            <person name="Fulthorpe R.R."/>
        </authorList>
    </citation>
    <scope>NUCLEOTIDE SEQUENCE [LARGE SCALE GENOMIC DNA]</scope>
    <source>
        <strain evidence="13 14">OLGA172</strain>
    </source>
</reference>
<evidence type="ECO:0000256" key="5">
    <source>
        <dbReference type="ARBA" id="ARBA00022692"/>
    </source>
</evidence>
<evidence type="ECO:0000256" key="6">
    <source>
        <dbReference type="ARBA" id="ARBA00022729"/>
    </source>
</evidence>
<dbReference type="GO" id="GO:0046930">
    <property type="term" value="C:pore complex"/>
    <property type="evidence" value="ECO:0007669"/>
    <property type="project" value="UniProtKB-KW"/>
</dbReference>
<keyword evidence="10" id="KW-0998">Cell outer membrane</keyword>
<evidence type="ECO:0000256" key="7">
    <source>
        <dbReference type="ARBA" id="ARBA00023065"/>
    </source>
</evidence>
<dbReference type="Gene3D" id="2.40.160.10">
    <property type="entry name" value="Porin"/>
    <property type="match status" value="1"/>
</dbReference>
<sequence length="386" mass="40344">MRAHSQSVPTVIRFAAIASTIACYGSPAVAQSSVTLYGTIDSGLFYQSASAASLSPKAANTGSVFAVKDGGVSPSNWGIKGTEDLGGGYQVFFRLQNGFSSTNGKSIIGDNTAPTSSIFNQMAYIGLSGSFGAVTVGRQLAPMAFAIQATDVRGAAYFGSALMAWVGMNTAAGWSLGSTNAPLGALFESNAIVYRSPTVSGFTGSLEFALGGVPGSFQANTRESVVLQYANYGLHLSALYYNGHDANPIPLTAPATGVANNRMIYFGALYDFANFSFSASYSNGRNPAESNLVDIDMYSAGVGYVFSPALTVTSGIYYLKDRHDSTNKSVMFAVVADYQLSKTTTVYAQLGHVNNQGNMTDMVAYGELAAPGTSTVAVNVGIRHQF</sequence>
<dbReference type="OrthoDB" id="8676354at2"/>
<feature type="signal peptide" evidence="11">
    <location>
        <begin position="1"/>
        <end position="30"/>
    </location>
</feature>
<gene>
    <name evidence="13" type="ORF">AYM40_04810</name>
</gene>
<keyword evidence="9" id="KW-0472">Membrane</keyword>
<comment type="subunit">
    <text evidence="2">Homotrimer.</text>
</comment>
<dbReference type="Pfam" id="PF13609">
    <property type="entry name" value="Porin_4"/>
    <property type="match status" value="1"/>
</dbReference>
<dbReference type="GO" id="GO:0015288">
    <property type="term" value="F:porin activity"/>
    <property type="evidence" value="ECO:0007669"/>
    <property type="project" value="UniProtKB-KW"/>
</dbReference>
<comment type="subcellular location">
    <subcellularLocation>
        <location evidence="1">Cell outer membrane</location>
        <topology evidence="1">Multi-pass membrane protein</topology>
    </subcellularLocation>
</comment>
<evidence type="ECO:0000256" key="9">
    <source>
        <dbReference type="ARBA" id="ARBA00023136"/>
    </source>
</evidence>
<organism evidence="13 14">
    <name type="scientific">Paraburkholderia phytofirmans OLGA172</name>
    <dbReference type="NCBI Taxonomy" id="1417228"/>
    <lineage>
        <taxon>Bacteria</taxon>
        <taxon>Pseudomonadati</taxon>
        <taxon>Pseudomonadota</taxon>
        <taxon>Betaproteobacteria</taxon>
        <taxon>Burkholderiales</taxon>
        <taxon>Burkholderiaceae</taxon>
        <taxon>Paraburkholderia</taxon>
    </lineage>
</organism>
<dbReference type="PANTHER" id="PTHR34501">
    <property type="entry name" value="PROTEIN YDDL-RELATED"/>
    <property type="match status" value="1"/>
</dbReference>
<evidence type="ECO:0000256" key="2">
    <source>
        <dbReference type="ARBA" id="ARBA00011233"/>
    </source>
</evidence>
<dbReference type="CDD" id="cd00342">
    <property type="entry name" value="gram_neg_porins"/>
    <property type="match status" value="1"/>
</dbReference>
<evidence type="ECO:0000256" key="4">
    <source>
        <dbReference type="ARBA" id="ARBA00022452"/>
    </source>
</evidence>
<evidence type="ECO:0000256" key="8">
    <source>
        <dbReference type="ARBA" id="ARBA00023114"/>
    </source>
</evidence>
<name>A0A160FHV1_9BURK</name>
<accession>A0A160FHV1</accession>
<evidence type="ECO:0000313" key="13">
    <source>
        <dbReference type="EMBL" id="ANB71769.1"/>
    </source>
</evidence>
<dbReference type="InterPro" id="IPR033900">
    <property type="entry name" value="Gram_neg_porin_domain"/>
</dbReference>
<dbReference type="KEGG" id="buz:AYM40_04810"/>
<dbReference type="RefSeq" id="WP_063495230.1">
    <property type="nucleotide sequence ID" value="NZ_CP014578.1"/>
</dbReference>
<keyword evidence="4" id="KW-1134">Transmembrane beta strand</keyword>
<dbReference type="GO" id="GO:0009279">
    <property type="term" value="C:cell outer membrane"/>
    <property type="evidence" value="ECO:0007669"/>
    <property type="project" value="UniProtKB-SubCell"/>
</dbReference>
<dbReference type="Proteomes" id="UP000076852">
    <property type="component" value="Chromosome 1"/>
</dbReference>
<feature type="chain" id="PRO_5007814444" evidence="11">
    <location>
        <begin position="31"/>
        <end position="386"/>
    </location>
</feature>
<dbReference type="SUPFAM" id="SSF56935">
    <property type="entry name" value="Porins"/>
    <property type="match status" value="1"/>
</dbReference>